<keyword evidence="2" id="KW-1185">Reference proteome</keyword>
<evidence type="ECO:0000313" key="2">
    <source>
        <dbReference type="Proteomes" id="UP001271007"/>
    </source>
</evidence>
<reference evidence="1" key="1">
    <citation type="submission" date="2023-04" db="EMBL/GenBank/DDBJ databases">
        <title>Black Yeasts Isolated from many extreme environments.</title>
        <authorList>
            <person name="Coleine C."/>
            <person name="Stajich J.E."/>
            <person name="Selbmann L."/>
        </authorList>
    </citation>
    <scope>NUCLEOTIDE SEQUENCE</scope>
    <source>
        <strain evidence="1">CCFEE 5312</strain>
    </source>
</reference>
<protein>
    <submittedName>
        <fullName evidence="1">Uncharacterized protein</fullName>
    </submittedName>
</protein>
<accession>A0AAJ0G6A2</accession>
<sequence>MPDKHTLAALSAVRRYRRRRTMQAWPDKQTLLTLPGEIRNHIYRLAMFDSDDKQPFLVSVDGVMAPPMLYTCKVIHREATGISFAEAKFAISMDSLDPEPLVRLCNRLRKLPKVVPLSKKLNVSFGLFFTRDWGHIRRWLQLYYNKQMRMMLLPPTEEDRAIHYYFPSQGSHLEFLIIGSIFETVDRVMGKFSWTEVEAIIEPQHTVLTDVDKGWA</sequence>
<dbReference type="Proteomes" id="UP001271007">
    <property type="component" value="Unassembled WGS sequence"/>
</dbReference>
<organism evidence="1 2">
    <name type="scientific">Extremus antarcticus</name>
    <dbReference type="NCBI Taxonomy" id="702011"/>
    <lineage>
        <taxon>Eukaryota</taxon>
        <taxon>Fungi</taxon>
        <taxon>Dikarya</taxon>
        <taxon>Ascomycota</taxon>
        <taxon>Pezizomycotina</taxon>
        <taxon>Dothideomycetes</taxon>
        <taxon>Dothideomycetidae</taxon>
        <taxon>Mycosphaerellales</taxon>
        <taxon>Extremaceae</taxon>
        <taxon>Extremus</taxon>
    </lineage>
</organism>
<name>A0AAJ0G6A2_9PEZI</name>
<dbReference type="AlphaFoldDB" id="A0AAJ0G6A2"/>
<gene>
    <name evidence="1" type="ORF">LTR09_008296</name>
</gene>
<comment type="caution">
    <text evidence="1">The sequence shown here is derived from an EMBL/GenBank/DDBJ whole genome shotgun (WGS) entry which is preliminary data.</text>
</comment>
<dbReference type="EMBL" id="JAWDJX010000032">
    <property type="protein sequence ID" value="KAK3050385.1"/>
    <property type="molecule type" value="Genomic_DNA"/>
</dbReference>
<evidence type="ECO:0000313" key="1">
    <source>
        <dbReference type="EMBL" id="KAK3050385.1"/>
    </source>
</evidence>
<proteinExistence type="predicted"/>